<dbReference type="InterPro" id="IPR013106">
    <property type="entry name" value="Ig_V-set"/>
</dbReference>
<keyword evidence="4" id="KW-0393">Immunoglobulin domain</keyword>
<evidence type="ECO:0000256" key="1">
    <source>
        <dbReference type="ARBA" id="ARBA00022729"/>
    </source>
</evidence>
<dbReference type="OMA" id="PARCDEW"/>
<evidence type="ECO:0000256" key="2">
    <source>
        <dbReference type="ARBA" id="ARBA00022737"/>
    </source>
</evidence>
<dbReference type="OrthoDB" id="10028801at2759"/>
<dbReference type="GO" id="GO:0043184">
    <property type="term" value="F:vascular endothelial growth factor receptor 2 binding"/>
    <property type="evidence" value="ECO:0007669"/>
    <property type="project" value="TreeGrafter"/>
</dbReference>
<dbReference type="GO" id="GO:0035020">
    <property type="term" value="P:regulation of Rac protein signal transduction"/>
    <property type="evidence" value="ECO:0007669"/>
    <property type="project" value="TreeGrafter"/>
</dbReference>
<proteinExistence type="predicted"/>
<evidence type="ECO:0000313" key="7">
    <source>
        <dbReference type="EMBL" id="GCB75807.1"/>
    </source>
</evidence>
<sequence>MFTALFTLKHNIFLPLFILRKLCLFAKCRDDCLKRLLLCFPLPVECQVVQAENVTVMEGDRAEIACKLHSYDGSIVVIQNPYRQTLFFNGTRALKDERFQLVSFTNKQLRIALSDIRVEDEGGYYCQLYSEDTHHQVAVVTVL</sequence>
<dbReference type="PANTHER" id="PTHR45889:SF3">
    <property type="entry name" value="CELL ADHESION MOLECULE 4"/>
    <property type="match status" value="1"/>
</dbReference>
<keyword evidence="1 5" id="KW-0732">Signal</keyword>
<evidence type="ECO:0000256" key="5">
    <source>
        <dbReference type="SAM" id="SignalP"/>
    </source>
</evidence>
<evidence type="ECO:0000256" key="4">
    <source>
        <dbReference type="ARBA" id="ARBA00023319"/>
    </source>
</evidence>
<gene>
    <name evidence="7" type="ORF">scyTo_0019810</name>
</gene>
<dbReference type="GO" id="GO:0044291">
    <property type="term" value="C:cell-cell contact zone"/>
    <property type="evidence" value="ECO:0007669"/>
    <property type="project" value="TreeGrafter"/>
</dbReference>
<name>A0A401PRT7_SCYTO</name>
<dbReference type="GO" id="GO:0061041">
    <property type="term" value="P:regulation of wound healing"/>
    <property type="evidence" value="ECO:0007669"/>
    <property type="project" value="TreeGrafter"/>
</dbReference>
<comment type="caution">
    <text evidence="7">The sequence shown here is derived from an EMBL/GenBank/DDBJ whole genome shotgun (WGS) entry which is preliminary data.</text>
</comment>
<evidence type="ECO:0000313" key="8">
    <source>
        <dbReference type="Proteomes" id="UP000288216"/>
    </source>
</evidence>
<dbReference type="GO" id="GO:0007156">
    <property type="term" value="P:homophilic cell adhesion via plasma membrane adhesion molecules"/>
    <property type="evidence" value="ECO:0007669"/>
    <property type="project" value="TreeGrafter"/>
</dbReference>
<reference evidence="7 8" key="1">
    <citation type="journal article" date="2018" name="Nat. Ecol. Evol.">
        <title>Shark genomes provide insights into elasmobranch evolution and the origin of vertebrates.</title>
        <authorList>
            <person name="Hara Y"/>
            <person name="Yamaguchi K"/>
            <person name="Onimaru K"/>
            <person name="Kadota M"/>
            <person name="Koyanagi M"/>
            <person name="Keeley SD"/>
            <person name="Tatsumi K"/>
            <person name="Tanaka K"/>
            <person name="Motone F"/>
            <person name="Kageyama Y"/>
            <person name="Nozu R"/>
            <person name="Adachi N"/>
            <person name="Nishimura O"/>
            <person name="Nakagawa R"/>
            <person name="Tanegashima C"/>
            <person name="Kiyatake I"/>
            <person name="Matsumoto R"/>
            <person name="Murakumo K"/>
            <person name="Nishida K"/>
            <person name="Terakita A"/>
            <person name="Kuratani S"/>
            <person name="Sato K"/>
            <person name="Hyodo S Kuraku.S."/>
        </authorList>
    </citation>
    <scope>NUCLEOTIDE SEQUENCE [LARGE SCALE GENOMIC DNA]</scope>
</reference>
<dbReference type="InterPro" id="IPR007110">
    <property type="entry name" value="Ig-like_dom"/>
</dbReference>
<feature type="domain" description="Ig-like" evidence="6">
    <location>
        <begin position="43"/>
        <end position="141"/>
    </location>
</feature>
<dbReference type="EMBL" id="BFAA01015138">
    <property type="protein sequence ID" value="GCB75807.1"/>
    <property type="molecule type" value="Genomic_DNA"/>
</dbReference>
<keyword evidence="3" id="KW-1015">Disulfide bond</keyword>
<accession>A0A401PRT7</accession>
<evidence type="ECO:0000259" key="6">
    <source>
        <dbReference type="PROSITE" id="PS50835"/>
    </source>
</evidence>
<dbReference type="InterPro" id="IPR013783">
    <property type="entry name" value="Ig-like_fold"/>
</dbReference>
<dbReference type="FunFam" id="2.60.40.10:FF:000013">
    <property type="entry name" value="cell adhesion molecule 1 isoform X1"/>
    <property type="match status" value="1"/>
</dbReference>
<dbReference type="Proteomes" id="UP000288216">
    <property type="component" value="Unassembled WGS sequence"/>
</dbReference>
<feature type="non-terminal residue" evidence="7">
    <location>
        <position position="143"/>
    </location>
</feature>
<feature type="chain" id="PRO_5019380722" description="Ig-like domain-containing protein" evidence="5">
    <location>
        <begin position="29"/>
        <end position="143"/>
    </location>
</feature>
<dbReference type="InterPro" id="IPR003599">
    <property type="entry name" value="Ig_sub"/>
</dbReference>
<dbReference type="Gene3D" id="2.60.40.10">
    <property type="entry name" value="Immunoglobulins"/>
    <property type="match status" value="1"/>
</dbReference>
<dbReference type="SMART" id="SM00409">
    <property type="entry name" value="IG"/>
    <property type="match status" value="1"/>
</dbReference>
<evidence type="ECO:0000256" key="3">
    <source>
        <dbReference type="ARBA" id="ARBA00023157"/>
    </source>
</evidence>
<dbReference type="SUPFAM" id="SSF48726">
    <property type="entry name" value="Immunoglobulin"/>
    <property type="match status" value="1"/>
</dbReference>
<dbReference type="PANTHER" id="PTHR45889">
    <property type="entry name" value="IG-LIKE DOMAIN-CONTAINING PROTEIN"/>
    <property type="match status" value="1"/>
</dbReference>
<feature type="signal peptide" evidence="5">
    <location>
        <begin position="1"/>
        <end position="28"/>
    </location>
</feature>
<organism evidence="7 8">
    <name type="scientific">Scyliorhinus torazame</name>
    <name type="common">Cloudy catshark</name>
    <name type="synonym">Catulus torazame</name>
    <dbReference type="NCBI Taxonomy" id="75743"/>
    <lineage>
        <taxon>Eukaryota</taxon>
        <taxon>Metazoa</taxon>
        <taxon>Chordata</taxon>
        <taxon>Craniata</taxon>
        <taxon>Vertebrata</taxon>
        <taxon>Chondrichthyes</taxon>
        <taxon>Elasmobranchii</taxon>
        <taxon>Galeomorphii</taxon>
        <taxon>Galeoidea</taxon>
        <taxon>Carcharhiniformes</taxon>
        <taxon>Scyliorhinidae</taxon>
        <taxon>Scyliorhinus</taxon>
    </lineage>
</organism>
<keyword evidence="8" id="KW-1185">Reference proteome</keyword>
<dbReference type="Pfam" id="PF07686">
    <property type="entry name" value="V-set"/>
    <property type="match status" value="1"/>
</dbReference>
<dbReference type="STRING" id="75743.A0A401PRT7"/>
<dbReference type="AlphaFoldDB" id="A0A401PRT7"/>
<keyword evidence="2" id="KW-0677">Repeat</keyword>
<protein>
    <recommendedName>
        <fullName evidence="6">Ig-like domain-containing protein</fullName>
    </recommendedName>
</protein>
<dbReference type="InterPro" id="IPR036179">
    <property type="entry name" value="Ig-like_dom_sf"/>
</dbReference>
<dbReference type="PROSITE" id="PS50835">
    <property type="entry name" value="IG_LIKE"/>
    <property type="match status" value="1"/>
</dbReference>